<accession>A0A1T4L3D2</accession>
<dbReference type="GO" id="GO:0005886">
    <property type="term" value="C:plasma membrane"/>
    <property type="evidence" value="ECO:0007669"/>
    <property type="project" value="TreeGrafter"/>
</dbReference>
<keyword evidence="10" id="KW-1185">Reference proteome</keyword>
<keyword evidence="6" id="KW-0411">Iron-sulfur</keyword>
<evidence type="ECO:0000256" key="5">
    <source>
        <dbReference type="ARBA" id="ARBA00023004"/>
    </source>
</evidence>
<feature type="transmembrane region" description="Helical" evidence="7">
    <location>
        <begin position="174"/>
        <end position="193"/>
    </location>
</feature>
<dbReference type="Proteomes" id="UP000189857">
    <property type="component" value="Unassembled WGS sequence"/>
</dbReference>
<dbReference type="PANTHER" id="PTHR30176:SF3">
    <property type="entry name" value="FERREDOXIN-TYPE PROTEIN NAPH"/>
    <property type="match status" value="1"/>
</dbReference>
<evidence type="ECO:0000313" key="10">
    <source>
        <dbReference type="Proteomes" id="UP000189857"/>
    </source>
</evidence>
<feature type="domain" description="4Fe-4S ferredoxin-type" evidence="8">
    <location>
        <begin position="238"/>
        <end position="267"/>
    </location>
</feature>
<dbReference type="PROSITE" id="PS00198">
    <property type="entry name" value="4FE4S_FER_1"/>
    <property type="match status" value="1"/>
</dbReference>
<proteinExistence type="predicted"/>
<feature type="transmembrane region" description="Helical" evidence="7">
    <location>
        <begin position="72"/>
        <end position="98"/>
    </location>
</feature>
<dbReference type="OrthoDB" id="9806398at2"/>
<dbReference type="InterPro" id="IPR051684">
    <property type="entry name" value="Electron_Trans/Redox"/>
</dbReference>
<keyword evidence="7" id="KW-0812">Transmembrane</keyword>
<dbReference type="RefSeq" id="WP_078786335.1">
    <property type="nucleotide sequence ID" value="NZ_FMTO01000005.1"/>
</dbReference>
<evidence type="ECO:0000256" key="2">
    <source>
        <dbReference type="ARBA" id="ARBA00022485"/>
    </source>
</evidence>
<dbReference type="SUPFAM" id="SSF54862">
    <property type="entry name" value="4Fe-4S ferredoxins"/>
    <property type="match status" value="1"/>
</dbReference>
<keyword evidence="2" id="KW-0004">4Fe-4S</keyword>
<evidence type="ECO:0000256" key="1">
    <source>
        <dbReference type="ARBA" id="ARBA00022448"/>
    </source>
</evidence>
<gene>
    <name evidence="9" type="ORF">SAMN02745110_00636</name>
</gene>
<keyword evidence="1" id="KW-0813">Transport</keyword>
<dbReference type="AlphaFoldDB" id="A0A1T4L3D2"/>
<organism evidence="9 10">
    <name type="scientific">Eubacterium ruminantium</name>
    <dbReference type="NCBI Taxonomy" id="42322"/>
    <lineage>
        <taxon>Bacteria</taxon>
        <taxon>Bacillati</taxon>
        <taxon>Bacillota</taxon>
        <taxon>Clostridia</taxon>
        <taxon>Eubacteriales</taxon>
        <taxon>Eubacteriaceae</taxon>
        <taxon>Eubacterium</taxon>
    </lineage>
</organism>
<dbReference type="Pfam" id="PF12801">
    <property type="entry name" value="Fer4_5"/>
    <property type="match status" value="3"/>
</dbReference>
<dbReference type="InterPro" id="IPR017896">
    <property type="entry name" value="4Fe4S_Fe-S-bd"/>
</dbReference>
<evidence type="ECO:0000259" key="8">
    <source>
        <dbReference type="PROSITE" id="PS51379"/>
    </source>
</evidence>
<keyword evidence="5" id="KW-0408">Iron</keyword>
<protein>
    <submittedName>
        <fullName evidence="9">4Fe-4S binding domain-containing protein</fullName>
    </submittedName>
</protein>
<dbReference type="GO" id="GO:0046872">
    <property type="term" value="F:metal ion binding"/>
    <property type="evidence" value="ECO:0007669"/>
    <property type="project" value="UniProtKB-KW"/>
</dbReference>
<feature type="domain" description="4Fe-4S ferredoxin-type" evidence="8">
    <location>
        <begin position="216"/>
        <end position="235"/>
    </location>
</feature>
<dbReference type="PROSITE" id="PS51379">
    <property type="entry name" value="4FE4S_FER_2"/>
    <property type="match status" value="2"/>
</dbReference>
<keyword evidence="7" id="KW-0472">Membrane</keyword>
<evidence type="ECO:0000256" key="3">
    <source>
        <dbReference type="ARBA" id="ARBA00022723"/>
    </source>
</evidence>
<evidence type="ECO:0000256" key="7">
    <source>
        <dbReference type="SAM" id="Phobius"/>
    </source>
</evidence>
<dbReference type="InterPro" id="IPR017900">
    <property type="entry name" value="4Fe4S_Fe_S_CS"/>
</dbReference>
<evidence type="ECO:0000313" key="9">
    <source>
        <dbReference type="EMBL" id="SJZ49030.1"/>
    </source>
</evidence>
<evidence type="ECO:0000256" key="6">
    <source>
        <dbReference type="ARBA" id="ARBA00023014"/>
    </source>
</evidence>
<keyword evidence="3" id="KW-0479">Metal-binding</keyword>
<dbReference type="EMBL" id="FUXA01000005">
    <property type="protein sequence ID" value="SJZ49030.1"/>
    <property type="molecule type" value="Genomic_DNA"/>
</dbReference>
<evidence type="ECO:0000256" key="4">
    <source>
        <dbReference type="ARBA" id="ARBA00022982"/>
    </source>
</evidence>
<feature type="transmembrane region" description="Helical" evidence="7">
    <location>
        <begin position="119"/>
        <end position="138"/>
    </location>
</feature>
<dbReference type="Gene3D" id="3.30.70.20">
    <property type="match status" value="2"/>
</dbReference>
<dbReference type="Pfam" id="PF00037">
    <property type="entry name" value="Fer4"/>
    <property type="match status" value="1"/>
</dbReference>
<dbReference type="PANTHER" id="PTHR30176">
    <property type="entry name" value="FERREDOXIN-TYPE PROTEIN NAPH"/>
    <property type="match status" value="1"/>
</dbReference>
<name>A0A1T4L3D2_9FIRM</name>
<keyword evidence="4" id="KW-0249">Electron transport</keyword>
<dbReference type="GO" id="GO:0051539">
    <property type="term" value="F:4 iron, 4 sulfur cluster binding"/>
    <property type="evidence" value="ECO:0007669"/>
    <property type="project" value="UniProtKB-KW"/>
</dbReference>
<reference evidence="9 10" key="1">
    <citation type="submission" date="2017-02" db="EMBL/GenBank/DDBJ databases">
        <authorList>
            <person name="Peterson S.W."/>
        </authorList>
    </citation>
    <scope>NUCLEOTIDE SEQUENCE [LARGE SCALE GENOMIC DNA]</scope>
    <source>
        <strain evidence="9 10">ATCC 17233</strain>
    </source>
</reference>
<keyword evidence="7" id="KW-1133">Transmembrane helix</keyword>
<sequence>MKIKKRRYTQLITAVLYNCNIKGFMDGTIYKGSFKGICTPGLNCYSCSGAIASCPLGSLQSGLLSSKYKVPYYILGTLLFFGLILGRFICGFLCPFGLIQDLLYKIPFPKIKKNKFTRILSYLKYVILFGLVIIIPLVKLVPGFCKYVCPAGTLEAGIPLVSQNESLQRLTGFLFTWKIFILAVILLICMFCYRSFCRFVCPLGATYSFFAPVSLVKIKVDRKKCIHCDKCIVTCLMDTKKVGDHECIHCGECIHHCPVDAISFSVRRPGRRNTTSKIPACKK</sequence>